<protein>
    <recommendedName>
        <fullName evidence="2">Nudix hydrolase domain-containing protein</fullName>
    </recommendedName>
</protein>
<feature type="region of interest" description="Disordered" evidence="1">
    <location>
        <begin position="63"/>
        <end position="90"/>
    </location>
</feature>
<dbReference type="EMBL" id="JALJOU010000063">
    <property type="protein sequence ID" value="KAK9826774.1"/>
    <property type="molecule type" value="Genomic_DNA"/>
</dbReference>
<evidence type="ECO:0000313" key="3">
    <source>
        <dbReference type="EMBL" id="KAK9826774.1"/>
    </source>
</evidence>
<comment type="caution">
    <text evidence="3">The sequence shown here is derived from an EMBL/GenBank/DDBJ whole genome shotgun (WGS) entry which is preliminary data.</text>
</comment>
<dbReference type="Gene3D" id="3.90.79.10">
    <property type="entry name" value="Nucleoside Triphosphate Pyrophosphohydrolase"/>
    <property type="match status" value="1"/>
</dbReference>
<evidence type="ECO:0000313" key="4">
    <source>
        <dbReference type="Proteomes" id="UP001445335"/>
    </source>
</evidence>
<dbReference type="AlphaFoldDB" id="A0AAW1QZ02"/>
<proteinExistence type="predicted"/>
<dbReference type="InterPro" id="IPR000086">
    <property type="entry name" value="NUDIX_hydrolase_dom"/>
</dbReference>
<accession>A0AAW1QZ02</accession>
<dbReference type="InterPro" id="IPR015797">
    <property type="entry name" value="NUDIX_hydrolase-like_dom_sf"/>
</dbReference>
<keyword evidence="4" id="KW-1185">Reference proteome</keyword>
<evidence type="ECO:0000256" key="1">
    <source>
        <dbReference type="SAM" id="MobiDB-lite"/>
    </source>
</evidence>
<dbReference type="SUPFAM" id="SSF55811">
    <property type="entry name" value="Nudix"/>
    <property type="match status" value="1"/>
</dbReference>
<feature type="compositionally biased region" description="Low complexity" evidence="1">
    <location>
        <begin position="65"/>
        <end position="76"/>
    </location>
</feature>
<name>A0AAW1QZ02_9CHLO</name>
<sequence length="90" mass="9581">MELGETMADCAVREAAEETGLRLRNAPGEQGLGQPHPFTAADVIVRDPAGRIQFQYAIVEVAATPEDPQQAPQASADADDARWFAGSQSI</sequence>
<feature type="domain" description="Nudix hydrolase" evidence="2">
    <location>
        <begin position="1"/>
        <end position="90"/>
    </location>
</feature>
<dbReference type="PROSITE" id="PS51462">
    <property type="entry name" value="NUDIX"/>
    <property type="match status" value="1"/>
</dbReference>
<evidence type="ECO:0000259" key="2">
    <source>
        <dbReference type="PROSITE" id="PS51462"/>
    </source>
</evidence>
<dbReference type="Proteomes" id="UP001445335">
    <property type="component" value="Unassembled WGS sequence"/>
</dbReference>
<dbReference type="Pfam" id="PF00293">
    <property type="entry name" value="NUDIX"/>
    <property type="match status" value="1"/>
</dbReference>
<organism evidence="3 4">
    <name type="scientific">Elliptochloris bilobata</name>
    <dbReference type="NCBI Taxonomy" id="381761"/>
    <lineage>
        <taxon>Eukaryota</taxon>
        <taxon>Viridiplantae</taxon>
        <taxon>Chlorophyta</taxon>
        <taxon>core chlorophytes</taxon>
        <taxon>Trebouxiophyceae</taxon>
        <taxon>Trebouxiophyceae incertae sedis</taxon>
        <taxon>Elliptochloris clade</taxon>
        <taxon>Elliptochloris</taxon>
    </lineage>
</organism>
<reference evidence="3 4" key="1">
    <citation type="journal article" date="2024" name="Nat. Commun.">
        <title>Phylogenomics reveals the evolutionary origins of lichenization in chlorophyte algae.</title>
        <authorList>
            <person name="Puginier C."/>
            <person name="Libourel C."/>
            <person name="Otte J."/>
            <person name="Skaloud P."/>
            <person name="Haon M."/>
            <person name="Grisel S."/>
            <person name="Petersen M."/>
            <person name="Berrin J.G."/>
            <person name="Delaux P.M."/>
            <person name="Dal Grande F."/>
            <person name="Keller J."/>
        </authorList>
    </citation>
    <scope>NUCLEOTIDE SEQUENCE [LARGE SCALE GENOMIC DNA]</scope>
    <source>
        <strain evidence="3 4">SAG 245.80</strain>
    </source>
</reference>
<gene>
    <name evidence="3" type="ORF">WJX81_007985</name>
</gene>